<name>A0ABN7SFU1_OIKDI</name>
<dbReference type="EMBL" id="OU015569">
    <property type="protein sequence ID" value="CAG5098556.1"/>
    <property type="molecule type" value="Genomic_DNA"/>
</dbReference>
<feature type="region of interest" description="Disordered" evidence="1">
    <location>
        <begin position="368"/>
        <end position="467"/>
    </location>
</feature>
<reference evidence="4 5" key="1">
    <citation type="submission" date="2021-04" db="EMBL/GenBank/DDBJ databases">
        <authorList>
            <person name="Bliznina A."/>
        </authorList>
    </citation>
    <scope>NUCLEOTIDE SEQUENCE [LARGE SCALE GENOMIC DNA]</scope>
</reference>
<feature type="compositionally biased region" description="Basic residues" evidence="1">
    <location>
        <begin position="445"/>
        <end position="454"/>
    </location>
</feature>
<evidence type="ECO:0000259" key="3">
    <source>
        <dbReference type="Pfam" id="PF14240"/>
    </source>
</evidence>
<dbReference type="Proteomes" id="UP001158576">
    <property type="component" value="Chromosome XSR"/>
</dbReference>
<keyword evidence="5" id="KW-1185">Reference proteome</keyword>
<sequence length="748" mass="84566">MARLNLLAILPVVIHGLKYSERSAFKCRYDSRSPDCRLTVDDIGRFFIFESNGLPDHAADANARPQTIKLVVPKTPLALQEPECAGQGMVGLALNGVPIYNSQTMACCDAAISNLSKMDTCNGLADKEGIYRYHIYPKCLEQCSFGTRSGILGVALDGFPIYGPIDDDGAQLTSKDLDECHGKWHGHDYRYHVTADYPYFIGCFRGRVPAQNKATPVRRYRRSYSWREGERLPSRLSGPVTTALKMGDCKTCSRVDVCNKFSSNKFVGKFEENRRIASTRTINSFPKYTPEVQIKSSSSNNDSYQYKPPSNFWGGFSQNKKSLFSVYTPPKPATSPAPKVASTTAPKTTRSIRNLSVGNMWLNPIKRNKSAKASKTTVKPPTTHKPKVLASNYNSFARKENPIPARNQITKKPIEKKTTAADLLTRYTQLKSGSAKSSPTTPRKNFQKKAKPSTKRTTPNSYEKAQSIKSPIEWDEKDLRQMLEDTSVTKVGKKIDPLEAILSGLHSNPLNVKKSGDSNNIVGESVPFGAKAGSVDSLWGKVQPRRIPRKLETELLPTVQTTTTTRVPTTTTPMWWRYTSTLPRWAKEALQSINRPKKYSEYVWVNGHRRRVPDNIRTKLEKENAEKLPENRLRELESLVSETKMYNNALRDHFENGRRRRRRSTKDAVDIYDELQRVLLQKGISPANNFLMKKDGITVLKCESPRFLTPDPEDVHPQQMSPELLEEMLRERKDIFPVKQSVFSRLFD</sequence>
<accession>A0ABN7SFU1</accession>
<feature type="chain" id="PRO_5045904930" evidence="2">
    <location>
        <begin position="17"/>
        <end position="748"/>
    </location>
</feature>
<feature type="compositionally biased region" description="Polar residues" evidence="1">
    <location>
        <begin position="426"/>
        <end position="444"/>
    </location>
</feature>
<evidence type="ECO:0000256" key="2">
    <source>
        <dbReference type="SAM" id="SignalP"/>
    </source>
</evidence>
<feature type="signal peptide" evidence="2">
    <location>
        <begin position="1"/>
        <end position="16"/>
    </location>
</feature>
<dbReference type="InterPro" id="IPR025924">
    <property type="entry name" value="YHYH_dom"/>
</dbReference>
<organism evidence="4 5">
    <name type="scientific">Oikopleura dioica</name>
    <name type="common">Tunicate</name>
    <dbReference type="NCBI Taxonomy" id="34765"/>
    <lineage>
        <taxon>Eukaryota</taxon>
        <taxon>Metazoa</taxon>
        <taxon>Chordata</taxon>
        <taxon>Tunicata</taxon>
        <taxon>Appendicularia</taxon>
        <taxon>Copelata</taxon>
        <taxon>Oikopleuridae</taxon>
        <taxon>Oikopleura</taxon>
    </lineage>
</organism>
<evidence type="ECO:0000313" key="5">
    <source>
        <dbReference type="Proteomes" id="UP001158576"/>
    </source>
</evidence>
<evidence type="ECO:0000313" key="4">
    <source>
        <dbReference type="EMBL" id="CAG5098556.1"/>
    </source>
</evidence>
<feature type="domain" description="YHYH" evidence="3">
    <location>
        <begin position="72"/>
        <end position="165"/>
    </location>
</feature>
<dbReference type="PANTHER" id="PTHR30289:SF8">
    <property type="entry name" value="YHYH DOMAIN-CONTAINING PROTEIN"/>
    <property type="match status" value="1"/>
</dbReference>
<protein>
    <submittedName>
        <fullName evidence="4">Oidioi.mRNA.OKI2018_I69.XSR.g15772.t1.cds</fullName>
    </submittedName>
</protein>
<keyword evidence="2" id="KW-0732">Signal</keyword>
<gene>
    <name evidence="4" type="ORF">OKIOD_LOCUS7330</name>
</gene>
<dbReference type="PANTHER" id="PTHR30289">
    <property type="entry name" value="UNCHARACTERIZED PROTEIN YBCL-RELATED"/>
    <property type="match status" value="1"/>
</dbReference>
<feature type="compositionally biased region" description="Polar residues" evidence="1">
    <location>
        <begin position="455"/>
        <end position="467"/>
    </location>
</feature>
<evidence type="ECO:0000256" key="1">
    <source>
        <dbReference type="SAM" id="MobiDB-lite"/>
    </source>
</evidence>
<proteinExistence type="predicted"/>
<dbReference type="Pfam" id="PF14240">
    <property type="entry name" value="YHYH"/>
    <property type="match status" value="1"/>
</dbReference>